<comment type="caution">
    <text evidence="1">The sequence shown here is derived from an EMBL/GenBank/DDBJ whole genome shotgun (WGS) entry which is preliminary data.</text>
</comment>
<accession>A0ABQ6HUR5</accession>
<dbReference type="EMBL" id="BSUK01000001">
    <property type="protein sequence ID" value="GMA22271.1"/>
    <property type="molecule type" value="Genomic_DNA"/>
</dbReference>
<keyword evidence="2" id="KW-1185">Reference proteome</keyword>
<dbReference type="RefSeq" id="WP_284291161.1">
    <property type="nucleotide sequence ID" value="NZ_BSUK01000001.1"/>
</dbReference>
<gene>
    <name evidence="1" type="ORF">GCM10025864_00300</name>
</gene>
<protein>
    <submittedName>
        <fullName evidence="1">Uncharacterized protein</fullName>
    </submittedName>
</protein>
<reference evidence="2" key="1">
    <citation type="journal article" date="2019" name="Int. J. Syst. Evol. Microbiol.">
        <title>The Global Catalogue of Microorganisms (GCM) 10K type strain sequencing project: providing services to taxonomists for standard genome sequencing and annotation.</title>
        <authorList>
            <consortium name="The Broad Institute Genomics Platform"/>
            <consortium name="The Broad Institute Genome Sequencing Center for Infectious Disease"/>
            <person name="Wu L."/>
            <person name="Ma J."/>
        </authorList>
    </citation>
    <scope>NUCLEOTIDE SEQUENCE [LARGE SCALE GENOMIC DNA]</scope>
    <source>
        <strain evidence="2">NBRC 106348</strain>
    </source>
</reference>
<sequence>MIAVDELYTTARTLTAAPHGLLRRVNALIPHASNTVAESQLGGRADIHRIPWNGPAANLALDIAAAVRRHESTLTLLLFQQARFRPDGDRQTLDAIGRLPVLVDHAIASGHGGRPPVRDAAHDLTAWARRCRALLDEAHDDEQPWTPAPSALPPCPDCNRRLYLAPGWQYAGDAADVLCRTCRDDDGQPLRWDAGTWLAVLAHRSAATAA</sequence>
<dbReference type="Proteomes" id="UP001157091">
    <property type="component" value="Unassembled WGS sequence"/>
</dbReference>
<name>A0ABQ6HUR5_9MICO</name>
<evidence type="ECO:0000313" key="1">
    <source>
        <dbReference type="EMBL" id="GMA22271.1"/>
    </source>
</evidence>
<evidence type="ECO:0000313" key="2">
    <source>
        <dbReference type="Proteomes" id="UP001157091"/>
    </source>
</evidence>
<proteinExistence type="predicted"/>
<organism evidence="1 2">
    <name type="scientific">Luteimicrobium album</name>
    <dbReference type="NCBI Taxonomy" id="1054550"/>
    <lineage>
        <taxon>Bacteria</taxon>
        <taxon>Bacillati</taxon>
        <taxon>Actinomycetota</taxon>
        <taxon>Actinomycetes</taxon>
        <taxon>Micrococcales</taxon>
        <taxon>Luteimicrobium</taxon>
    </lineage>
</organism>